<dbReference type="Gene3D" id="3.90.550.10">
    <property type="entry name" value="Spore Coat Polysaccharide Biosynthesis Protein SpsA, Chain A"/>
    <property type="match status" value="1"/>
</dbReference>
<dbReference type="NCBIfam" id="TIGR00466">
    <property type="entry name" value="kdsB"/>
    <property type="match status" value="1"/>
</dbReference>
<comment type="pathway">
    <text evidence="4">Nucleotide-sugar biosynthesis; CMP-3-deoxy-D-manno-octulosonate biosynthesis; CMP-3-deoxy-D-manno-octulosonate from 3-deoxy-D-manno-octulosonate and CTP: step 1/1.</text>
</comment>
<accession>A0A1H7TLP2</accession>
<keyword evidence="3 4" id="KW-0448">Lipopolysaccharide biosynthesis</keyword>
<dbReference type="GO" id="GO:0033468">
    <property type="term" value="P:CMP-keto-3-deoxy-D-manno-octulosonic acid biosynthetic process"/>
    <property type="evidence" value="ECO:0007669"/>
    <property type="project" value="UniProtKB-UniRule"/>
</dbReference>
<keyword evidence="2 4" id="KW-0548">Nucleotidyltransferase</keyword>
<dbReference type="InterPro" id="IPR004528">
    <property type="entry name" value="KdsB"/>
</dbReference>
<evidence type="ECO:0000256" key="2">
    <source>
        <dbReference type="ARBA" id="ARBA00022695"/>
    </source>
</evidence>
<dbReference type="PANTHER" id="PTHR42866">
    <property type="entry name" value="3-DEOXY-MANNO-OCTULOSONATE CYTIDYLYLTRANSFERASE"/>
    <property type="match status" value="1"/>
</dbReference>
<dbReference type="NCBIfam" id="NF009905">
    <property type="entry name" value="PRK13368.1"/>
    <property type="match status" value="1"/>
</dbReference>
<evidence type="ECO:0000256" key="1">
    <source>
        <dbReference type="ARBA" id="ARBA00022679"/>
    </source>
</evidence>
<keyword evidence="4" id="KW-0963">Cytoplasm</keyword>
<keyword evidence="1 4" id="KW-0808">Transferase</keyword>
<dbReference type="Pfam" id="PF02348">
    <property type="entry name" value="CTP_transf_3"/>
    <property type="match status" value="1"/>
</dbReference>
<dbReference type="EMBL" id="FOAP01000009">
    <property type="protein sequence ID" value="SEL85354.1"/>
    <property type="molecule type" value="Genomic_DNA"/>
</dbReference>
<dbReference type="HAMAP" id="MF_00057">
    <property type="entry name" value="KdsB"/>
    <property type="match status" value="1"/>
</dbReference>
<keyword evidence="6" id="KW-1185">Reference proteome</keyword>
<comment type="function">
    <text evidence="4">Activates KDO (a required 8-carbon sugar) for incorporation into bacterial lipopolysaccharide in Gram-negative bacteria.</text>
</comment>
<comment type="similarity">
    <text evidence="4">Belongs to the KdsB family.</text>
</comment>
<comment type="subcellular location">
    <subcellularLocation>
        <location evidence="4">Cytoplasm</location>
    </subcellularLocation>
</comment>
<name>A0A1H7TLP2_STIAU</name>
<sequence length="258" mass="28286">MNLIDGHAMPLPRTAAVIPARYASTRFPGKPLARIAGKTMVEHVWRRCQEAQVFSEVLVATEDVRIQEEVARFGGSAVMTSPTCPTGTDRVAEVARGRSGVEVWVNVQGDEPLLDPEALKVLAGLFEDPSVRMGTLVRPLEAAEVPSPHVVKAVLARNGDALYFSRAALPFIREAGHEGSVQRWAHIGLYGYRHETLLELATLPPTPLEEAEKLEQLRALEHGLRIRCGQVKGRTVAVDVPEDVARVEEVLRARGLSR</sequence>
<dbReference type="CDD" id="cd02517">
    <property type="entry name" value="CMP-KDO-Synthetase"/>
    <property type="match status" value="1"/>
</dbReference>
<evidence type="ECO:0000256" key="4">
    <source>
        <dbReference type="HAMAP-Rule" id="MF_00057"/>
    </source>
</evidence>
<comment type="catalytic activity">
    <reaction evidence="4">
        <text>3-deoxy-alpha-D-manno-oct-2-ulosonate + CTP = CMP-3-deoxy-beta-D-manno-octulosonate + diphosphate</text>
        <dbReference type="Rhea" id="RHEA:23448"/>
        <dbReference type="ChEBI" id="CHEBI:33019"/>
        <dbReference type="ChEBI" id="CHEBI:37563"/>
        <dbReference type="ChEBI" id="CHEBI:85986"/>
        <dbReference type="ChEBI" id="CHEBI:85987"/>
        <dbReference type="EC" id="2.7.7.38"/>
    </reaction>
</comment>
<dbReference type="InterPro" id="IPR029044">
    <property type="entry name" value="Nucleotide-diphossugar_trans"/>
</dbReference>
<gene>
    <name evidence="4" type="primary">kdsB</name>
    <name evidence="5" type="ORF">SAMN05444354_10955</name>
</gene>
<evidence type="ECO:0000313" key="5">
    <source>
        <dbReference type="EMBL" id="SEL85354.1"/>
    </source>
</evidence>
<dbReference type="GO" id="GO:0008690">
    <property type="term" value="F:3-deoxy-manno-octulosonate cytidylyltransferase activity"/>
    <property type="evidence" value="ECO:0007669"/>
    <property type="project" value="UniProtKB-UniRule"/>
</dbReference>
<dbReference type="InterPro" id="IPR003329">
    <property type="entry name" value="Cytidylyl_trans"/>
</dbReference>
<evidence type="ECO:0000313" key="6">
    <source>
        <dbReference type="Proteomes" id="UP000182719"/>
    </source>
</evidence>
<protein>
    <recommendedName>
        <fullName evidence="4">3-deoxy-manno-octulosonate cytidylyltransferase</fullName>
        <ecNumber evidence="4">2.7.7.38</ecNumber>
    </recommendedName>
    <alternativeName>
        <fullName evidence="4">CMP-2-keto-3-deoxyoctulosonic acid synthase</fullName>
        <shortName evidence="4">CKS</shortName>
        <shortName evidence="4">CMP-KDO synthase</shortName>
    </alternativeName>
</protein>
<dbReference type="GO" id="GO:0009103">
    <property type="term" value="P:lipopolysaccharide biosynthetic process"/>
    <property type="evidence" value="ECO:0007669"/>
    <property type="project" value="UniProtKB-UniRule"/>
</dbReference>
<dbReference type="NCBIfam" id="NF003952">
    <property type="entry name" value="PRK05450.1-5"/>
    <property type="match status" value="1"/>
</dbReference>
<dbReference type="GO" id="GO:0005829">
    <property type="term" value="C:cytosol"/>
    <property type="evidence" value="ECO:0007669"/>
    <property type="project" value="TreeGrafter"/>
</dbReference>
<dbReference type="NCBIfam" id="NF003950">
    <property type="entry name" value="PRK05450.1-3"/>
    <property type="match status" value="1"/>
</dbReference>
<evidence type="ECO:0000256" key="3">
    <source>
        <dbReference type="ARBA" id="ARBA00022985"/>
    </source>
</evidence>
<dbReference type="UniPathway" id="UPA00358">
    <property type="reaction ID" value="UER00476"/>
</dbReference>
<dbReference type="SUPFAM" id="SSF53448">
    <property type="entry name" value="Nucleotide-diphospho-sugar transferases"/>
    <property type="match status" value="1"/>
</dbReference>
<dbReference type="PANTHER" id="PTHR42866:SF2">
    <property type="entry name" value="3-DEOXY-MANNO-OCTULOSONATE CYTIDYLYLTRANSFERASE, MITOCHONDRIAL"/>
    <property type="match status" value="1"/>
</dbReference>
<proteinExistence type="inferred from homology"/>
<organism evidence="5 6">
    <name type="scientific">Stigmatella aurantiaca</name>
    <dbReference type="NCBI Taxonomy" id="41"/>
    <lineage>
        <taxon>Bacteria</taxon>
        <taxon>Pseudomonadati</taxon>
        <taxon>Myxococcota</taxon>
        <taxon>Myxococcia</taxon>
        <taxon>Myxococcales</taxon>
        <taxon>Cystobacterineae</taxon>
        <taxon>Archangiaceae</taxon>
        <taxon>Stigmatella</taxon>
    </lineage>
</organism>
<dbReference type="AlphaFoldDB" id="A0A1H7TLP2"/>
<dbReference type="EC" id="2.7.7.38" evidence="4"/>
<dbReference type="Proteomes" id="UP000182719">
    <property type="component" value="Unassembled WGS sequence"/>
</dbReference>
<reference evidence="6" key="1">
    <citation type="submission" date="2016-10" db="EMBL/GenBank/DDBJ databases">
        <authorList>
            <person name="Varghese N."/>
            <person name="Submissions S."/>
        </authorList>
    </citation>
    <scope>NUCLEOTIDE SEQUENCE [LARGE SCALE GENOMIC DNA]</scope>
    <source>
        <strain evidence="6">DSM 17044</strain>
    </source>
</reference>